<name>Q5BRU6_SCHJA</name>
<organism evidence="1">
    <name type="scientific">Schistosoma japonicum</name>
    <name type="common">Blood fluke</name>
    <dbReference type="NCBI Taxonomy" id="6182"/>
    <lineage>
        <taxon>Eukaryota</taxon>
        <taxon>Metazoa</taxon>
        <taxon>Spiralia</taxon>
        <taxon>Lophotrochozoa</taxon>
        <taxon>Platyhelminthes</taxon>
        <taxon>Trematoda</taxon>
        <taxon>Digenea</taxon>
        <taxon>Strigeidida</taxon>
        <taxon>Schistosomatoidea</taxon>
        <taxon>Schistosomatidae</taxon>
        <taxon>Schistosoma</taxon>
    </lineage>
</organism>
<protein>
    <submittedName>
        <fullName evidence="1">SJCHGC07321 protein</fullName>
    </submittedName>
</protein>
<reference evidence="1" key="2">
    <citation type="journal article" date="2006" name="PLoS Pathog.">
        <title>New perspectives on host-parasite interplay by comparative transcriptomic and proteomic analyses of Schistosoma japonicum.</title>
        <authorList>
            <person name="Liu F."/>
            <person name="Lu J."/>
            <person name="Hu W."/>
            <person name="Wang S.Y."/>
            <person name="Cui S.J."/>
            <person name="Chi M."/>
            <person name="Yan Q."/>
            <person name="Wang X.R."/>
            <person name="Song H.D."/>
            <person name="Xu X.N."/>
            <person name="Wang J.J."/>
            <person name="Zhang X.L."/>
            <person name="Zhang X."/>
            <person name="Wang Z.Q."/>
            <person name="Xue C.L."/>
            <person name="Brindley P.J."/>
            <person name="McManus D.P."/>
            <person name="Yang P.Y."/>
            <person name="Feng Z."/>
            <person name="Chen Z."/>
            <person name="Han Z.G."/>
        </authorList>
    </citation>
    <scope>NUCLEOTIDE SEQUENCE</scope>
</reference>
<accession>Q5BRU6</accession>
<evidence type="ECO:0000313" key="1">
    <source>
        <dbReference type="EMBL" id="AAX30739.1"/>
    </source>
</evidence>
<reference evidence="1" key="1">
    <citation type="submission" date="2005-01" db="EMBL/GenBank/DDBJ databases">
        <authorList>
            <person name="Han Z."/>
        </authorList>
    </citation>
    <scope>NUCLEOTIDE SEQUENCE</scope>
</reference>
<sequence>MLKQKEDVLLMVKHVRYKKVDGTLYVNSGRVAWRNHNTSETVLRISATILKTLGYSVLVLTRKKKFSSNC</sequence>
<dbReference type="AlphaFoldDB" id="Q5BRU6"/>
<dbReference type="InterPro" id="IPR011993">
    <property type="entry name" value="PH-like_dom_sf"/>
</dbReference>
<dbReference type="SUPFAM" id="SSF50729">
    <property type="entry name" value="PH domain-like"/>
    <property type="match status" value="1"/>
</dbReference>
<proteinExistence type="evidence at transcript level"/>
<dbReference type="EMBL" id="AY915518">
    <property type="protein sequence ID" value="AAX30739.1"/>
    <property type="molecule type" value="mRNA"/>
</dbReference>
<dbReference type="Gene3D" id="2.30.29.30">
    <property type="entry name" value="Pleckstrin-homology domain (PH domain)/Phosphotyrosine-binding domain (PTB)"/>
    <property type="match status" value="1"/>
</dbReference>